<feature type="transmembrane region" description="Helical" evidence="1">
    <location>
        <begin position="64"/>
        <end position="86"/>
    </location>
</feature>
<keyword evidence="1" id="KW-0812">Transmembrane</keyword>
<feature type="transmembrane region" description="Helical" evidence="1">
    <location>
        <begin position="222"/>
        <end position="240"/>
    </location>
</feature>
<dbReference type="InterPro" id="IPR010266">
    <property type="entry name" value="NnrS"/>
</dbReference>
<feature type="transmembrane region" description="Helical" evidence="1">
    <location>
        <begin position="153"/>
        <end position="173"/>
    </location>
</feature>
<accession>A0A330M195</accession>
<proteinExistence type="predicted"/>
<feature type="transmembrane region" description="Helical" evidence="1">
    <location>
        <begin position="24"/>
        <end position="44"/>
    </location>
</feature>
<dbReference type="RefSeq" id="WP_112352145.1">
    <property type="nucleotide sequence ID" value="NZ_LS483452.1"/>
</dbReference>
<feature type="transmembrane region" description="Helical" evidence="1">
    <location>
        <begin position="302"/>
        <end position="324"/>
    </location>
</feature>
<evidence type="ECO:0000313" key="2">
    <source>
        <dbReference type="EMBL" id="SQH75708.1"/>
    </source>
</evidence>
<evidence type="ECO:0000256" key="1">
    <source>
        <dbReference type="SAM" id="Phobius"/>
    </source>
</evidence>
<reference evidence="3" key="1">
    <citation type="submission" date="2018-06" db="EMBL/GenBank/DDBJ databases">
        <authorList>
            <person name="Cea G.-C."/>
            <person name="William W."/>
        </authorList>
    </citation>
    <scope>NUCLEOTIDE SEQUENCE [LARGE SCALE GENOMIC DNA]</scope>
    <source>
        <strain evidence="3">DB21MT-2</strain>
    </source>
</reference>
<dbReference type="AlphaFoldDB" id="A0A330M195"/>
<sequence length="403" mass="45986">MLNIDDPAVTEKTPAIWRLAFRPFFLGGATLAALYIPLWLVTWFMPQYSLFQSEFWSKLVPLWWHPHEMLFGFAMAIVAGFLLTAVKSWTNQPGLTGIALAVTFFCWLTARVLLLLPVDIPLLVPALFDSLFLGLTAFKLWTSIYKVKQWHNIGFPIMLFLALCINLLSYYALNERDFTLSNHIWQAMIWWMALLITIVGGRVIPFFTAIRIKQEKREPIPLLENALILVMLLLVTQAIGQFLPKAVEQWLLVAAGVLHLIRWARWNPHKTLKEPMLWSLHIGYLLLPVTLLALAWNIDNLLAYRNLLHLIAIGTLAGICLSMISRVSLGHTGRNIYAGPKMSIAFASIALAAIFRALMPTLMPDHYQTWLWISAGLWFIAFGLFVWHYTPVLFRPRVDGRPG</sequence>
<keyword evidence="1" id="KW-1133">Transmembrane helix</keyword>
<dbReference type="OrthoDB" id="9770040at2"/>
<dbReference type="Proteomes" id="UP000250123">
    <property type="component" value="Chromosome SHEWBE"/>
</dbReference>
<evidence type="ECO:0000313" key="3">
    <source>
        <dbReference type="Proteomes" id="UP000250123"/>
    </source>
</evidence>
<feature type="transmembrane region" description="Helical" evidence="1">
    <location>
        <begin position="276"/>
        <end position="296"/>
    </location>
</feature>
<gene>
    <name evidence="2" type="ORF">SHEWBE_1742</name>
</gene>
<protein>
    <recommendedName>
        <fullName evidence="4">NnrS family protein</fullName>
    </recommendedName>
</protein>
<keyword evidence="1" id="KW-0472">Membrane</keyword>
<feature type="transmembrane region" description="Helical" evidence="1">
    <location>
        <begin position="369"/>
        <end position="387"/>
    </location>
</feature>
<feature type="transmembrane region" description="Helical" evidence="1">
    <location>
        <begin position="246"/>
        <end position="264"/>
    </location>
</feature>
<dbReference type="Pfam" id="PF05940">
    <property type="entry name" value="NnrS"/>
    <property type="match status" value="1"/>
</dbReference>
<organism evidence="2 3">
    <name type="scientific">Shewanella benthica</name>
    <dbReference type="NCBI Taxonomy" id="43661"/>
    <lineage>
        <taxon>Bacteria</taxon>
        <taxon>Pseudomonadati</taxon>
        <taxon>Pseudomonadota</taxon>
        <taxon>Gammaproteobacteria</taxon>
        <taxon>Alteromonadales</taxon>
        <taxon>Shewanellaceae</taxon>
        <taxon>Shewanella</taxon>
    </lineage>
</organism>
<feature type="transmembrane region" description="Helical" evidence="1">
    <location>
        <begin position="122"/>
        <end position="141"/>
    </location>
</feature>
<evidence type="ECO:0008006" key="4">
    <source>
        <dbReference type="Google" id="ProtNLM"/>
    </source>
</evidence>
<feature type="transmembrane region" description="Helical" evidence="1">
    <location>
        <begin position="188"/>
        <end position="210"/>
    </location>
</feature>
<feature type="transmembrane region" description="Helical" evidence="1">
    <location>
        <begin position="98"/>
        <end position="116"/>
    </location>
</feature>
<name>A0A330M195_9GAMM</name>
<feature type="transmembrane region" description="Helical" evidence="1">
    <location>
        <begin position="344"/>
        <end position="363"/>
    </location>
</feature>
<dbReference type="EMBL" id="LS483452">
    <property type="protein sequence ID" value="SQH75708.1"/>
    <property type="molecule type" value="Genomic_DNA"/>
</dbReference>
<dbReference type="KEGG" id="sbk:SHEWBE_1742"/>